<sequence>MENKNFDSKNQVEVVEDLSTRVSRFSLENHISNFYSPLDDEVDDNMRDYHVTREIRGDSLSSVSTEEHSMNLTSLYPELPEESFERNKEDMESLADIQNQQRKYFYYDAPLNEDTGVWIPVSVPPMLEDDHKEWAKGFHSNGGFFPDDDMGWNQYVGGEKELTMWEVLVEILLAARGKVSSLASGDIHTCSFSWLTSHVLEQAWREMAQTLTEANFGNVRELIEAEPPKWLADSAAAACMLCGVRFHPIMCSRHHCRFCGGIFCGECSKGRSLMPSKFRVSDPQRVCDVCCVRLESVQPYLMDHVSNAAQLPTHDLTDLSTLRSWVNFPWGQTMEYEIYKATNTIKSYNRIGLLKPEKTIPDAILRQAKGLAIITVVKVGVVVTYNIGTGIVVARREDGSWSPPSAVSTFGVGWGAQAGGELTDFIIVLRTKEAVKTFSGNAHVSLGAGLSAAVGVIGRAVEADVRAGDGGYAACYTYSCSKGAFVGCSLEGSIVTTRTQENSRFYGSQSLSATDILLGSLPRPPAAAILYRALADLYLKIDGYH</sequence>
<keyword evidence="2" id="KW-1185">Reference proteome</keyword>
<proteinExistence type="predicted"/>
<evidence type="ECO:0000313" key="1">
    <source>
        <dbReference type="EMBL" id="CAJ2658774.1"/>
    </source>
</evidence>
<accession>A0ACB0KNI7</accession>
<protein>
    <submittedName>
        <fullName evidence="1">Uncharacterized protein</fullName>
    </submittedName>
</protein>
<name>A0ACB0KNI7_TRIPR</name>
<dbReference type="EMBL" id="CASHSV030000311">
    <property type="protein sequence ID" value="CAJ2658774.1"/>
    <property type="molecule type" value="Genomic_DNA"/>
</dbReference>
<gene>
    <name evidence="1" type="ORF">MILVUS5_LOCUS25088</name>
</gene>
<evidence type="ECO:0000313" key="2">
    <source>
        <dbReference type="Proteomes" id="UP001177021"/>
    </source>
</evidence>
<comment type="caution">
    <text evidence="1">The sequence shown here is derived from an EMBL/GenBank/DDBJ whole genome shotgun (WGS) entry which is preliminary data.</text>
</comment>
<organism evidence="1 2">
    <name type="scientific">Trifolium pratense</name>
    <name type="common">Red clover</name>
    <dbReference type="NCBI Taxonomy" id="57577"/>
    <lineage>
        <taxon>Eukaryota</taxon>
        <taxon>Viridiplantae</taxon>
        <taxon>Streptophyta</taxon>
        <taxon>Embryophyta</taxon>
        <taxon>Tracheophyta</taxon>
        <taxon>Spermatophyta</taxon>
        <taxon>Magnoliopsida</taxon>
        <taxon>eudicotyledons</taxon>
        <taxon>Gunneridae</taxon>
        <taxon>Pentapetalae</taxon>
        <taxon>rosids</taxon>
        <taxon>fabids</taxon>
        <taxon>Fabales</taxon>
        <taxon>Fabaceae</taxon>
        <taxon>Papilionoideae</taxon>
        <taxon>50 kb inversion clade</taxon>
        <taxon>NPAAA clade</taxon>
        <taxon>Hologalegina</taxon>
        <taxon>IRL clade</taxon>
        <taxon>Trifolieae</taxon>
        <taxon>Trifolium</taxon>
    </lineage>
</organism>
<reference evidence="1" key="1">
    <citation type="submission" date="2023-10" db="EMBL/GenBank/DDBJ databases">
        <authorList>
            <person name="Rodriguez Cubillos JULIANA M."/>
            <person name="De Vega J."/>
        </authorList>
    </citation>
    <scope>NUCLEOTIDE SEQUENCE</scope>
</reference>
<dbReference type="Proteomes" id="UP001177021">
    <property type="component" value="Unassembled WGS sequence"/>
</dbReference>